<reference evidence="3 4" key="1">
    <citation type="submission" date="2024-01" db="EMBL/GenBank/DDBJ databases">
        <title>The complete chloroplast genome sequence of Lithospermum erythrorhizon: insights into the phylogenetic relationship among Boraginaceae species and the maternal lineages of purple gromwells.</title>
        <authorList>
            <person name="Okada T."/>
            <person name="Watanabe K."/>
        </authorList>
    </citation>
    <scope>NUCLEOTIDE SEQUENCE [LARGE SCALE GENOMIC DNA]</scope>
</reference>
<name>A0AAV3RP79_LITER</name>
<feature type="region of interest" description="Disordered" evidence="2">
    <location>
        <begin position="113"/>
        <end position="141"/>
    </location>
</feature>
<evidence type="ECO:0000313" key="4">
    <source>
        <dbReference type="Proteomes" id="UP001454036"/>
    </source>
</evidence>
<dbReference type="Proteomes" id="UP001454036">
    <property type="component" value="Unassembled WGS sequence"/>
</dbReference>
<comment type="caution">
    <text evidence="3">The sequence shown here is derived from an EMBL/GenBank/DDBJ whole genome shotgun (WGS) entry which is preliminary data.</text>
</comment>
<evidence type="ECO:0000256" key="2">
    <source>
        <dbReference type="SAM" id="MobiDB-lite"/>
    </source>
</evidence>
<dbReference type="AlphaFoldDB" id="A0AAV3RP79"/>
<gene>
    <name evidence="3" type="ORF">LIER_42181</name>
</gene>
<protein>
    <submittedName>
        <fullName evidence="3">Uncharacterized protein</fullName>
    </submittedName>
</protein>
<evidence type="ECO:0000256" key="1">
    <source>
        <dbReference type="SAM" id="Coils"/>
    </source>
</evidence>
<feature type="coiled-coil region" evidence="1">
    <location>
        <begin position="36"/>
        <end position="110"/>
    </location>
</feature>
<accession>A0AAV3RP79</accession>
<sequence>MEAFHAIQALLSTEEGRKHPSSDPMDAFSLSTLYMIKALNAQYTATRREVKEISSEKKHEALESTQISLKERDEVLNSAKDALSAEQEKYQKLREEKQAMELELAKRYNTLEANLEKPRNDQASLAKDVEGSHSANVEPTKRSEVAEARALKLLDLFTRLKEDWHEEYFEDLLVANSTEAPAEVAEVATPAMEGDAAEIVGGGTIEGVGQEIADEEIV</sequence>
<proteinExistence type="predicted"/>
<evidence type="ECO:0000313" key="3">
    <source>
        <dbReference type="EMBL" id="GAA0178682.1"/>
    </source>
</evidence>
<organism evidence="3 4">
    <name type="scientific">Lithospermum erythrorhizon</name>
    <name type="common">Purple gromwell</name>
    <name type="synonym">Lithospermum officinale var. erythrorhizon</name>
    <dbReference type="NCBI Taxonomy" id="34254"/>
    <lineage>
        <taxon>Eukaryota</taxon>
        <taxon>Viridiplantae</taxon>
        <taxon>Streptophyta</taxon>
        <taxon>Embryophyta</taxon>
        <taxon>Tracheophyta</taxon>
        <taxon>Spermatophyta</taxon>
        <taxon>Magnoliopsida</taxon>
        <taxon>eudicotyledons</taxon>
        <taxon>Gunneridae</taxon>
        <taxon>Pentapetalae</taxon>
        <taxon>asterids</taxon>
        <taxon>lamiids</taxon>
        <taxon>Boraginales</taxon>
        <taxon>Boraginaceae</taxon>
        <taxon>Boraginoideae</taxon>
        <taxon>Lithospermeae</taxon>
        <taxon>Lithospermum</taxon>
    </lineage>
</organism>
<keyword evidence="1" id="KW-0175">Coiled coil</keyword>
<keyword evidence="4" id="KW-1185">Reference proteome</keyword>
<dbReference type="EMBL" id="BAABME010028371">
    <property type="protein sequence ID" value="GAA0178682.1"/>
    <property type="molecule type" value="Genomic_DNA"/>
</dbReference>